<evidence type="ECO:0000256" key="2">
    <source>
        <dbReference type="SAM" id="SignalP"/>
    </source>
</evidence>
<dbReference type="EMBL" id="CP012199">
    <property type="protein sequence ID" value="AMG73637.1"/>
    <property type="molecule type" value="Genomic_DNA"/>
</dbReference>
<keyword evidence="2" id="KW-0732">Signal</keyword>
<feature type="compositionally biased region" description="Acidic residues" evidence="1">
    <location>
        <begin position="1948"/>
        <end position="1957"/>
    </location>
</feature>
<sequence length="2004" mass="192027">MPAHAVPSAVHKGKRRLLESCAVAAGLMVFAPGAYAQVAATPLNPPGSVTIGTDTASRTTTVGVSDPQTIINWVPTDTAPTGGDIDVLPENSNWNFNGSGNYIVLNRFVNGAGGSLSRRVALNGTISSSNVSDQGGSIWFYNGGGILIGANAEINVGSLLLTANDIDTTGGFFDATTGAIRFRGSPGSLAAIAVSGEINANQVVNPGSSYVALVAPRIVQAGRVEVDGSVAYVAAEAADIRINTGLFDINVLTGAEGGNAITHTGITTGPSHIQGSAYDSRIHMVAIAKNDAVTMLVSGQVGYRDAITAQTDPDGAVRLSAGYNIAGGEIDASTANGPAANITVGDVRFLSNTTAHASGAFLGQSQQQLPAVPPTAPVPERPGEIHVEGEGLFIGDASAALVVGTGGSGQSAGADGNLTIESSGATGNASVTVRDGGSIFVGGLPGGGLLAIRADGRTDPVTGINQGGTATFSQSGGRTEVGDLVISAVAEDGNTPGGTGHGGVASAELTGGELEAGDIAIVARGGGGIGISGADFDSGIPVGPAGTGGMGYGGTATMRIDGADVQMGAALLDASGRGGTGGEFYAFVTGGDAGDGGNGIGGSARFDLVSGTISGGALTVDAHGEGGSGGATYDFSSGSDLTGAQGGGGLGQGGTATLGLAADTDISDLVMVNADALGGVGGTGYGAGPAGRGGNAQGGTAQLIVTDHAVGSLFSIMSAEAVGGAGGFSAGSTGANGGDAVGGTARLEVIGETGSAVVLGANLRASATGGEGGFGSISYTDPTISPAGGAGGTGTGGTQEIIARDGATVLIDANNSSSIADLGSVGTGGAGGRGAGNDMGTAIGGEGGAAGTGIGGTVHLLAAGGTITTGSNSLLVGADGTAGAPGEGGFGTGGDGGAGGEGRTAGGRVLFEATTANGRTGELNLGFTGISASGDDAGRVVIGGDGRTTFADLSVSVTGVAAPTAGNLDTATTGILLAPTGAGSIATTGDMRLTTDGSVGIYAAGGGHVAVGGTLDIAAGDQIDLRHATPAAGGAPTITAVGNATLTAANGITGDAGSTAASDAALALTSTNGSIAIGSARAGGDMALSAVNGSIGTSGIIAAGDDMRITAASMALGRIEATGSGTDSEADGANIVLTSTGAATVVHAEAAGNFTANVGSFATGLNSIVTGGDIVVASPGTVDLGNSSAGGFVSVNGQSIAFNTVSAGSFVSLTAEGTGAADGVFGTDITAGGTVAIDGPGIAVGGTIQSDGTLRATASTGGVAIGLADTAGNIIVSAGTDLSGTYRAGGNIELNAAGNVTAEADAAGGYADPSGNTLSEGYVFVDAGGDAALTNSSAATMIGIRTGGAASLTGATAGEDVFVLAGTTATLANVTAGDDLTVQAGGAIDATDAATTGTGPDGRSVVYAGGGSVPVPFLQIATTPADLSNVMLTAGTDIAAVRVGAFDNLIADAGGAVTGSVVAGGNLTLIADGSIAIDSAETGDDGAVTLSAGTGIDADEIYSRGVTTLTTDDGAVRVGNLNSRDAVSVSADSLDIGTNGPITFVNIVTDVGDATIRSGNRFIVENATIAGTARFDNSGEHMIIEALTADAAQFNADEMITMTGVGVTNALAASAGTTILVDDAVTGRDMTLASRDITIAPSGRLGTPGITRTLSLANNDDGRQSFVGGTGTVAGYHIDADEMTRLHAAAIEIVAPAVAGGGAEPDLVIDGFTMTGGASSNANLGADGSLTLRTPGRARVIGAVALADLADANSLTVAADTALEVILGQGSVRLSNGSDPAGRLNLAASAVFVATQAAIGDIAGAASIDAIDARLAENDGVTSDEGALFAGGINAAVGDGFYVQNSGAGTQTAQRRGLTFGALGLNVEASAPSARIVVNGVGAGASGPVTGLDTIALLTVNGAAPASGSFDRRSTLNGCLILNTGACLPTQPGGVEMNFPVQDVIEEEASADSDEGEGNSLPTPLITMRELDPMTGEPLLDDPVTGAGNDDLWTSPGSQGISGH</sequence>
<reference evidence="3 4" key="1">
    <citation type="journal article" date="2016" name="BMC Genomics">
        <title>Genomic analysis of the nitrate-respiring Sphingopyxis granuli (formerly Sphingomonas macrogoltabida) strain TFA.</title>
        <authorList>
            <person name="Garcia-Romero I."/>
            <person name="Perez-Pulido A.J."/>
            <person name="Gonzalez-Flores Y.E."/>
            <person name="Reyes-Ramirez F."/>
            <person name="Santero E."/>
            <person name="Floriano B."/>
        </authorList>
    </citation>
    <scope>NUCLEOTIDE SEQUENCE [LARGE SCALE GENOMIC DNA]</scope>
    <source>
        <strain evidence="3 4">TFA</strain>
    </source>
</reference>
<dbReference type="Proteomes" id="UP000058599">
    <property type="component" value="Chromosome"/>
</dbReference>
<evidence type="ECO:0000256" key="1">
    <source>
        <dbReference type="SAM" id="MobiDB-lite"/>
    </source>
</evidence>
<keyword evidence="4" id="KW-1185">Reference proteome</keyword>
<dbReference type="InterPro" id="IPR011050">
    <property type="entry name" value="Pectin_lyase_fold/virulence"/>
</dbReference>
<dbReference type="InterPro" id="IPR012334">
    <property type="entry name" value="Pectin_lyas_fold"/>
</dbReference>
<protein>
    <submittedName>
        <fullName evidence="3">Outer membrane autotransporter</fullName>
    </submittedName>
</protein>
<accession>A0AA86GLJ6</accession>
<proteinExistence type="predicted"/>
<dbReference type="RefSeq" id="WP_067181687.1">
    <property type="nucleotide sequence ID" value="NZ_CP012199.1"/>
</dbReference>
<dbReference type="SUPFAM" id="SSF51126">
    <property type="entry name" value="Pectin lyase-like"/>
    <property type="match status" value="1"/>
</dbReference>
<evidence type="ECO:0000313" key="3">
    <source>
        <dbReference type="EMBL" id="AMG73637.1"/>
    </source>
</evidence>
<gene>
    <name evidence="3" type="ORF">SGRAN_1245</name>
</gene>
<organism evidence="3 4">
    <name type="scientific">Sphingopyxis granuli</name>
    <dbReference type="NCBI Taxonomy" id="267128"/>
    <lineage>
        <taxon>Bacteria</taxon>
        <taxon>Pseudomonadati</taxon>
        <taxon>Pseudomonadota</taxon>
        <taxon>Alphaproteobacteria</taxon>
        <taxon>Sphingomonadales</taxon>
        <taxon>Sphingomonadaceae</taxon>
        <taxon>Sphingopyxis</taxon>
    </lineage>
</organism>
<evidence type="ECO:0000313" key="4">
    <source>
        <dbReference type="Proteomes" id="UP000058599"/>
    </source>
</evidence>
<feature type="compositionally biased region" description="Polar residues" evidence="1">
    <location>
        <begin position="1995"/>
        <end position="2004"/>
    </location>
</feature>
<name>A0AA86GLJ6_9SPHN</name>
<dbReference type="Gene3D" id="2.160.20.10">
    <property type="entry name" value="Single-stranded right-handed beta-helix, Pectin lyase-like"/>
    <property type="match status" value="1"/>
</dbReference>
<feature type="region of interest" description="Disordered" evidence="1">
    <location>
        <begin position="1948"/>
        <end position="2004"/>
    </location>
</feature>
<feature type="signal peptide" evidence="2">
    <location>
        <begin position="1"/>
        <end position="36"/>
    </location>
</feature>
<dbReference type="KEGG" id="sgi:SGRAN_1245"/>
<feature type="chain" id="PRO_5041700099" evidence="2">
    <location>
        <begin position="37"/>
        <end position="2004"/>
    </location>
</feature>